<organism evidence="2 3">
    <name type="scientific">Streptomyces tanashiensis</name>
    <dbReference type="NCBI Taxonomy" id="67367"/>
    <lineage>
        <taxon>Bacteria</taxon>
        <taxon>Bacillati</taxon>
        <taxon>Actinomycetota</taxon>
        <taxon>Actinomycetes</taxon>
        <taxon>Kitasatosporales</taxon>
        <taxon>Streptomycetaceae</taxon>
        <taxon>Streptomyces</taxon>
    </lineage>
</organism>
<keyword evidence="1" id="KW-0472">Membrane</keyword>
<keyword evidence="3" id="KW-1185">Reference proteome</keyword>
<protein>
    <recommendedName>
        <fullName evidence="4">Integral membrane protein</fullName>
    </recommendedName>
</protein>
<evidence type="ECO:0008006" key="4">
    <source>
        <dbReference type="Google" id="ProtNLM"/>
    </source>
</evidence>
<gene>
    <name evidence="2" type="ORF">LDH80_34410</name>
</gene>
<dbReference type="RefSeq" id="WP_190104041.1">
    <property type="nucleotide sequence ID" value="NZ_BMUH01000007.1"/>
</dbReference>
<accession>A0ABY6R806</accession>
<evidence type="ECO:0000256" key="1">
    <source>
        <dbReference type="SAM" id="Phobius"/>
    </source>
</evidence>
<dbReference type="GeneID" id="95604642"/>
<keyword evidence="1" id="KW-1133">Transmembrane helix</keyword>
<proteinExistence type="predicted"/>
<keyword evidence="1" id="KW-0812">Transmembrane</keyword>
<feature type="transmembrane region" description="Helical" evidence="1">
    <location>
        <begin position="6"/>
        <end position="29"/>
    </location>
</feature>
<dbReference type="Proteomes" id="UP001164506">
    <property type="component" value="Chromosome"/>
</dbReference>
<name>A0ABY6R806_9ACTN</name>
<sequence length="96" mass="10320">MDWYVVVPGAIALLFAAGGVAALRTGWVFPWLRARVFRTGLYGRGQLLMAAAFAVQALAPFSDERALRSGLGIASVLALLAGLVLMVLGQRPRHER</sequence>
<feature type="transmembrane region" description="Helical" evidence="1">
    <location>
        <begin position="41"/>
        <end position="59"/>
    </location>
</feature>
<dbReference type="EMBL" id="CP084204">
    <property type="protein sequence ID" value="UZX25489.1"/>
    <property type="molecule type" value="Genomic_DNA"/>
</dbReference>
<reference evidence="2" key="1">
    <citation type="submission" date="2021-09" db="EMBL/GenBank/DDBJ databases">
        <title>Complete genome sequence and metabolic characterization of Streptomyces tanashiensis DSM 731 the producer of antibacterial Kalafungin and diverse secondary metabolites.</title>
        <authorList>
            <person name="Abbasi M.N."/>
            <person name="Anwar M.N."/>
            <person name="Alam K."/>
            <person name="Shoaib M."/>
            <person name="Lin Z."/>
            <person name="Hayat M."/>
            <person name="Ali M.I."/>
            <person name="Malik H.M.T."/>
            <person name="Ahmed I."/>
            <person name="Li A."/>
            <person name="Hailong Wang H."/>
            <person name="Zhang Y."/>
        </authorList>
    </citation>
    <scope>NUCLEOTIDE SEQUENCE</scope>
    <source>
        <strain evidence="2">Kala</strain>
    </source>
</reference>
<evidence type="ECO:0000313" key="2">
    <source>
        <dbReference type="EMBL" id="UZX25489.1"/>
    </source>
</evidence>
<feature type="transmembrane region" description="Helical" evidence="1">
    <location>
        <begin position="71"/>
        <end position="89"/>
    </location>
</feature>
<evidence type="ECO:0000313" key="3">
    <source>
        <dbReference type="Proteomes" id="UP001164506"/>
    </source>
</evidence>